<gene>
    <name evidence="4" type="ORF">CSO01_19050</name>
</gene>
<feature type="compositionally biased region" description="Acidic residues" evidence="1">
    <location>
        <begin position="540"/>
        <end position="549"/>
    </location>
</feature>
<reference evidence="4 5" key="1">
    <citation type="submission" date="2019-07" db="EMBL/GenBank/DDBJ databases">
        <title>Whole genome shotgun sequence of Cellulomonas soli NBRC 109434.</title>
        <authorList>
            <person name="Hosoyama A."/>
            <person name="Uohara A."/>
            <person name="Ohji S."/>
            <person name="Ichikawa N."/>
        </authorList>
    </citation>
    <scope>NUCLEOTIDE SEQUENCE [LARGE SCALE GENOMIC DNA]</scope>
    <source>
        <strain evidence="4 5">NBRC 109434</strain>
    </source>
</reference>
<evidence type="ECO:0000256" key="1">
    <source>
        <dbReference type="SAM" id="MobiDB-lite"/>
    </source>
</evidence>
<dbReference type="AlphaFoldDB" id="A0A512PDA4"/>
<evidence type="ECO:0000313" key="5">
    <source>
        <dbReference type="Proteomes" id="UP000321798"/>
    </source>
</evidence>
<feature type="transmembrane region" description="Helical" evidence="2">
    <location>
        <begin position="174"/>
        <end position="192"/>
    </location>
</feature>
<evidence type="ECO:0000259" key="3">
    <source>
        <dbReference type="SMART" id="SM00460"/>
    </source>
</evidence>
<feature type="transmembrane region" description="Helical" evidence="2">
    <location>
        <begin position="9"/>
        <end position="28"/>
    </location>
</feature>
<dbReference type="EMBL" id="BKAL01000006">
    <property type="protein sequence ID" value="GEP69190.1"/>
    <property type="molecule type" value="Genomic_DNA"/>
</dbReference>
<keyword evidence="2" id="KW-1133">Transmembrane helix</keyword>
<feature type="region of interest" description="Disordered" evidence="1">
    <location>
        <begin position="528"/>
        <end position="589"/>
    </location>
</feature>
<accession>A0A512PDA4</accession>
<keyword evidence="2" id="KW-0812">Transmembrane</keyword>
<name>A0A512PDA4_9CELL</name>
<comment type="caution">
    <text evidence="4">The sequence shown here is derived from an EMBL/GenBank/DDBJ whole genome shotgun (WGS) entry which is preliminary data.</text>
</comment>
<feature type="transmembrane region" description="Helical" evidence="2">
    <location>
        <begin position="34"/>
        <end position="56"/>
    </location>
</feature>
<feature type="compositionally biased region" description="Acidic residues" evidence="1">
    <location>
        <begin position="569"/>
        <end position="583"/>
    </location>
</feature>
<feature type="compositionally biased region" description="Basic and acidic residues" evidence="1">
    <location>
        <begin position="747"/>
        <end position="761"/>
    </location>
</feature>
<dbReference type="Proteomes" id="UP000321798">
    <property type="component" value="Unassembled WGS sequence"/>
</dbReference>
<dbReference type="InterPro" id="IPR021878">
    <property type="entry name" value="TgpA_N"/>
</dbReference>
<keyword evidence="5" id="KW-1185">Reference proteome</keyword>
<dbReference type="Pfam" id="PF01841">
    <property type="entry name" value="Transglut_core"/>
    <property type="match status" value="1"/>
</dbReference>
<dbReference type="InterPro" id="IPR052901">
    <property type="entry name" value="Bact_TGase-like"/>
</dbReference>
<feature type="transmembrane region" description="Helical" evidence="2">
    <location>
        <begin position="204"/>
        <end position="226"/>
    </location>
</feature>
<feature type="domain" description="Transglutaminase-like" evidence="3">
    <location>
        <begin position="466"/>
        <end position="534"/>
    </location>
</feature>
<dbReference type="InterPro" id="IPR002931">
    <property type="entry name" value="Transglutaminase-like"/>
</dbReference>
<proteinExistence type="predicted"/>
<organism evidence="4 5">
    <name type="scientific">Cellulomonas soli</name>
    <dbReference type="NCBI Taxonomy" id="931535"/>
    <lineage>
        <taxon>Bacteria</taxon>
        <taxon>Bacillati</taxon>
        <taxon>Actinomycetota</taxon>
        <taxon>Actinomycetes</taxon>
        <taxon>Micrococcales</taxon>
        <taxon>Cellulomonadaceae</taxon>
        <taxon>Cellulomonas</taxon>
    </lineage>
</organism>
<dbReference type="RefSeq" id="WP_146952943.1">
    <property type="nucleotide sequence ID" value="NZ_BAABBJ010000006.1"/>
</dbReference>
<protein>
    <submittedName>
        <fullName evidence="4">Transglutaminase</fullName>
    </submittedName>
</protein>
<sequence>MRTRSPGQVVIDLACLLGALLLALLPLLEVHGGTTAVPALVGGVLLGAGVCVAGAWRGWSAPAVVAWLLGVYVLAGGALAAPSTTVGGVVPTFATVTALARGAASSWKQVLTLQPPVGDGGTLLVAAFLLALVGSAAAGSLALRVRRPAVAASAAGVPLLAGVAAALLGTREALVPPAVAGIVPAVLLLGWASWRVGGLRPRRVVALGTVTAVAVAVGVLAGPVVVGDTSRYVLRDEIVPPFDPRDYPSPLSAFRKYVRQDEDTVLFTVDGLPDGARVRLATMDEYDGVVWNVAGDGSAQDSGEFRRVGPTIETSSSGTRAHVEVEVAALSGVWLPTVGQSTSVLLDDSTATAGLRYNDATGAAVLTGGVDDGLTYSLDALVPEVPSDEAIGDAAKADVSQPALVGVPDVVATTAADVARDAGSPVQIARALADWLSQEGYYSDGSDHASLSGHGADRMLALLDGSAMIGDGEQYASAMALMARSLGLPARVVLGFVPPEGASDGPVDVTGADVQAWVEIGFAGYGWVPFDPTPPPEQTPQDDLEEQPTDPDPQVVQPPPPAPEAVTPPDEDTEQPQADEPDPDPSGTSAWRQVLRVAGVVGVPLLVLASPFLLVLALKARRRRRRRRTPDPVARVAGGWDEVLDAARDLHRPPGARATRRESARALASSFADAPPQQAAVVAASVGSLARAADAAVFAPGEPTPTQVGAYWTDVEVAVQAMRRAVPWRRRVRARVSTQSLRRRRRGEPSRRPDRSTRGAS</sequence>
<feature type="transmembrane region" description="Helical" evidence="2">
    <location>
        <begin position="63"/>
        <end position="81"/>
    </location>
</feature>
<dbReference type="InterPro" id="IPR038765">
    <property type="entry name" value="Papain-like_cys_pep_sf"/>
</dbReference>
<dbReference type="PANTHER" id="PTHR42736:SF1">
    <property type="entry name" value="PROTEIN-GLUTAMINE GAMMA-GLUTAMYLTRANSFERASE"/>
    <property type="match status" value="1"/>
</dbReference>
<keyword evidence="2" id="KW-0472">Membrane</keyword>
<dbReference type="OrthoDB" id="3651060at2"/>
<dbReference type="SMART" id="SM00460">
    <property type="entry name" value="TGc"/>
    <property type="match status" value="1"/>
</dbReference>
<dbReference type="Gene3D" id="3.10.620.30">
    <property type="match status" value="1"/>
</dbReference>
<evidence type="ECO:0000313" key="4">
    <source>
        <dbReference type="EMBL" id="GEP69190.1"/>
    </source>
</evidence>
<feature type="region of interest" description="Disordered" evidence="1">
    <location>
        <begin position="735"/>
        <end position="761"/>
    </location>
</feature>
<dbReference type="PANTHER" id="PTHR42736">
    <property type="entry name" value="PROTEIN-GLUTAMINE GAMMA-GLUTAMYLTRANSFERASE"/>
    <property type="match status" value="1"/>
</dbReference>
<feature type="transmembrane region" description="Helical" evidence="2">
    <location>
        <begin position="123"/>
        <end position="143"/>
    </location>
</feature>
<feature type="transmembrane region" description="Helical" evidence="2">
    <location>
        <begin position="594"/>
        <end position="618"/>
    </location>
</feature>
<dbReference type="SUPFAM" id="SSF54001">
    <property type="entry name" value="Cysteine proteinases"/>
    <property type="match status" value="1"/>
</dbReference>
<feature type="transmembrane region" description="Helical" evidence="2">
    <location>
        <begin position="150"/>
        <end position="168"/>
    </location>
</feature>
<evidence type="ECO:0000256" key="2">
    <source>
        <dbReference type="SAM" id="Phobius"/>
    </source>
</evidence>
<dbReference type="Pfam" id="PF11992">
    <property type="entry name" value="TgpA_N"/>
    <property type="match status" value="1"/>
</dbReference>